<dbReference type="PANTHER" id="PTHR18841:SF1">
    <property type="entry name" value="VITELLINE MEMBRANE OUTER LAYER 1 HOMOLOG"/>
    <property type="match status" value="1"/>
</dbReference>
<dbReference type="FunFam" id="3.10.660.10:FF:000001">
    <property type="entry name" value="Diphthamide biosynthesis 3"/>
    <property type="match status" value="1"/>
</dbReference>
<organism evidence="5 6">
    <name type="scientific">Ophiophagus hannah</name>
    <name type="common">King cobra</name>
    <name type="synonym">Naja hannah</name>
    <dbReference type="NCBI Taxonomy" id="8665"/>
    <lineage>
        <taxon>Eukaryota</taxon>
        <taxon>Metazoa</taxon>
        <taxon>Chordata</taxon>
        <taxon>Craniata</taxon>
        <taxon>Vertebrata</taxon>
        <taxon>Euteleostomi</taxon>
        <taxon>Lepidosauria</taxon>
        <taxon>Squamata</taxon>
        <taxon>Bifurcata</taxon>
        <taxon>Unidentata</taxon>
        <taxon>Episquamata</taxon>
        <taxon>Toxicofera</taxon>
        <taxon>Serpentes</taxon>
        <taxon>Colubroidea</taxon>
        <taxon>Elapidae</taxon>
        <taxon>Elapinae</taxon>
        <taxon>Ophiophagus</taxon>
    </lineage>
</organism>
<keyword evidence="2" id="KW-0408">Iron</keyword>
<evidence type="ECO:0000313" key="5">
    <source>
        <dbReference type="EMBL" id="ETE62720.1"/>
    </source>
</evidence>
<dbReference type="InterPro" id="IPR007872">
    <property type="entry name" value="DPH_MB_dom"/>
</dbReference>
<gene>
    <name evidence="5" type="primary">Vmo1</name>
    <name evidence="5" type="ORF">L345_11522</name>
</gene>
<dbReference type="GO" id="GO:0046872">
    <property type="term" value="F:metal ion binding"/>
    <property type="evidence" value="ECO:0007669"/>
    <property type="project" value="UniProtKB-KW"/>
</dbReference>
<name>V8NKY6_OPHHA</name>
<dbReference type="GO" id="GO:0005615">
    <property type="term" value="C:extracellular space"/>
    <property type="evidence" value="ECO:0007669"/>
    <property type="project" value="TreeGrafter"/>
</dbReference>
<keyword evidence="1" id="KW-0479">Metal-binding</keyword>
<accession>V8NKY6</accession>
<dbReference type="Gene3D" id="2.100.10.20">
    <property type="entry name" value="Vitelline membrane outer layer protein I (VOMI)"/>
    <property type="match status" value="1"/>
</dbReference>
<dbReference type="Proteomes" id="UP000018936">
    <property type="component" value="Unassembled WGS sequence"/>
</dbReference>
<evidence type="ECO:0000256" key="2">
    <source>
        <dbReference type="ARBA" id="ARBA00023004"/>
    </source>
</evidence>
<evidence type="ECO:0000256" key="1">
    <source>
        <dbReference type="ARBA" id="ARBA00022723"/>
    </source>
</evidence>
<keyword evidence="6" id="KW-1185">Reference proteome</keyword>
<dbReference type="EMBL" id="AZIM01003102">
    <property type="protein sequence ID" value="ETE62720.1"/>
    <property type="molecule type" value="Genomic_DNA"/>
</dbReference>
<evidence type="ECO:0000313" key="6">
    <source>
        <dbReference type="Proteomes" id="UP000018936"/>
    </source>
</evidence>
<dbReference type="OrthoDB" id="6344411at2759"/>
<evidence type="ECO:0000256" key="3">
    <source>
        <dbReference type="ARBA" id="ARBA00024032"/>
    </source>
</evidence>
<dbReference type="InterPro" id="IPR036706">
    <property type="entry name" value="VOMI_sf"/>
</dbReference>
<dbReference type="AlphaFoldDB" id="V8NKY6"/>
<sequence>MSVFHDEVEIEDFEYDEDTETYSYPCPCGDRFLITREDLENGEDVATCPSCSLIVKVIYDKLLSVTLFLASICFASAVDRQYISANGTFANRRDYDSISVKNGGRWGVWTWTDKCPPGSYAIGFSIRVEKYTGASDDTSLNGIRLFCSTEQTNNIMYTVESEPGEYGHWSGVRWCPRNGILRSFQLKVEPEQGAGDDTAVNNIRFRCSNGLQLEEAGGPFGEYSEWSTPCERGGICGLQTKQEPYQGIFIDDTALNDVRFFC</sequence>
<dbReference type="SUPFAM" id="SSF51092">
    <property type="entry name" value="Vitelline membrane outer protein-I (VMO-I)"/>
    <property type="match status" value="1"/>
</dbReference>
<dbReference type="PROSITE" id="PS51074">
    <property type="entry name" value="DPH_MB"/>
    <property type="match status" value="1"/>
</dbReference>
<dbReference type="Gene3D" id="3.10.660.10">
    <property type="entry name" value="DPH Zinc finger"/>
    <property type="match status" value="1"/>
</dbReference>
<dbReference type="SUPFAM" id="SSF144217">
    <property type="entry name" value="CSL zinc finger"/>
    <property type="match status" value="1"/>
</dbReference>
<evidence type="ECO:0000259" key="4">
    <source>
        <dbReference type="PROSITE" id="PS51074"/>
    </source>
</evidence>
<dbReference type="Pfam" id="PF05207">
    <property type="entry name" value="Zn_ribbon_CSL"/>
    <property type="match status" value="1"/>
</dbReference>
<dbReference type="Pfam" id="PF03762">
    <property type="entry name" value="VOMI"/>
    <property type="match status" value="1"/>
</dbReference>
<comment type="caution">
    <text evidence="5">The sequence shown here is derived from an EMBL/GenBank/DDBJ whole genome shotgun (WGS) entry which is preliminary data.</text>
</comment>
<dbReference type="InterPro" id="IPR005515">
    <property type="entry name" value="VOMI"/>
</dbReference>
<proteinExistence type="inferred from homology"/>
<protein>
    <submittedName>
        <fullName evidence="5">Vitelline membrane outer layer protein 1-like protein</fullName>
    </submittedName>
</protein>
<dbReference type="PANTHER" id="PTHR18841">
    <property type="entry name" value="VITELLINE MEMBRANE OUTER LAYER PROTEIN I-RELATED"/>
    <property type="match status" value="1"/>
</dbReference>
<feature type="domain" description="DPH-type MB" evidence="4">
    <location>
        <begin position="4"/>
        <end position="60"/>
    </location>
</feature>
<feature type="non-terminal residue" evidence="5">
    <location>
        <position position="262"/>
    </location>
</feature>
<dbReference type="InterPro" id="IPR036671">
    <property type="entry name" value="DPH_MB_sf"/>
</dbReference>
<dbReference type="CDD" id="cd00220">
    <property type="entry name" value="VMO-I"/>
    <property type="match status" value="1"/>
</dbReference>
<comment type="similarity">
    <text evidence="3">Belongs to the DPH3 family.</text>
</comment>
<reference evidence="5 6" key="1">
    <citation type="journal article" date="2013" name="Proc. Natl. Acad. Sci. U.S.A.">
        <title>The king cobra genome reveals dynamic gene evolution and adaptation in the snake venom system.</title>
        <authorList>
            <person name="Vonk F.J."/>
            <person name="Casewell N.R."/>
            <person name="Henkel C.V."/>
            <person name="Heimberg A.M."/>
            <person name="Jansen H.J."/>
            <person name="McCleary R.J."/>
            <person name="Kerkkamp H.M."/>
            <person name="Vos R.A."/>
            <person name="Guerreiro I."/>
            <person name="Calvete J.J."/>
            <person name="Wuster W."/>
            <person name="Woods A.E."/>
            <person name="Logan J.M."/>
            <person name="Harrison R.A."/>
            <person name="Castoe T.A."/>
            <person name="de Koning A.P."/>
            <person name="Pollock D.D."/>
            <person name="Yandell M."/>
            <person name="Calderon D."/>
            <person name="Renjifo C."/>
            <person name="Currier R.B."/>
            <person name="Salgado D."/>
            <person name="Pla D."/>
            <person name="Sanz L."/>
            <person name="Hyder A.S."/>
            <person name="Ribeiro J.M."/>
            <person name="Arntzen J.W."/>
            <person name="van den Thillart G.E."/>
            <person name="Boetzer M."/>
            <person name="Pirovano W."/>
            <person name="Dirks R.P."/>
            <person name="Spaink H.P."/>
            <person name="Duboule D."/>
            <person name="McGlinn E."/>
            <person name="Kini R.M."/>
            <person name="Richardson M.K."/>
        </authorList>
    </citation>
    <scope>NUCLEOTIDE SEQUENCE</scope>
    <source>
        <tissue evidence="5">Blood</tissue>
    </source>
</reference>